<evidence type="ECO:0008006" key="3">
    <source>
        <dbReference type="Google" id="ProtNLM"/>
    </source>
</evidence>
<comment type="caution">
    <text evidence="1">The sequence shown here is derived from an EMBL/GenBank/DDBJ whole genome shotgun (WGS) entry which is preliminary data.</text>
</comment>
<gene>
    <name evidence="1" type="ORF">GCM10023081_37580</name>
</gene>
<protein>
    <recommendedName>
        <fullName evidence="3">DUF559 domain-containing protein</fullName>
    </recommendedName>
</protein>
<dbReference type="SUPFAM" id="SSF52980">
    <property type="entry name" value="Restriction endonuclease-like"/>
    <property type="match status" value="1"/>
</dbReference>
<dbReference type="Proteomes" id="UP001500752">
    <property type="component" value="Unassembled WGS sequence"/>
</dbReference>
<proteinExistence type="predicted"/>
<sequence>MGSVRTPKPLPEELRGREFTSAEAAVLGVPRHRLRAGDLERVAHGIYRERAAELDLFLRLRALTQALPGAWVSHHTAGTVQRLWLPSRIEREALLHLSRERGTAPVRRPGVVGHTLMVADGEVACWNGFALTTKSRTWLDLARYLELGELVAIGDQLIRIPRRRFEGRSDPYATREGLAELVGRHPNLPGVRLARAAIELMRVGSDSAKETELRLAILAHGLPEPRLQVPLDPADPYSFTADLGYEEYRLALQYDGVPHRFWPRKVKDNRRNEAFVEAGWRSMVFDSSDAAEGFRGAVARIGRYLVTARERGAVEPGRFRRSA</sequence>
<evidence type="ECO:0000313" key="1">
    <source>
        <dbReference type="EMBL" id="GAA3697103.1"/>
    </source>
</evidence>
<dbReference type="EMBL" id="BAABEO010000025">
    <property type="protein sequence ID" value="GAA3697103.1"/>
    <property type="molecule type" value="Genomic_DNA"/>
</dbReference>
<keyword evidence="2" id="KW-1185">Reference proteome</keyword>
<name>A0ABP7CVW0_9MICC</name>
<organism evidence="1 2">
    <name type="scientific">Arthrobacter ginkgonis</name>
    <dbReference type="NCBI Taxonomy" id="1630594"/>
    <lineage>
        <taxon>Bacteria</taxon>
        <taxon>Bacillati</taxon>
        <taxon>Actinomycetota</taxon>
        <taxon>Actinomycetes</taxon>
        <taxon>Micrococcales</taxon>
        <taxon>Micrococcaceae</taxon>
        <taxon>Arthrobacter</taxon>
    </lineage>
</organism>
<accession>A0ABP7CVW0</accession>
<evidence type="ECO:0000313" key="2">
    <source>
        <dbReference type="Proteomes" id="UP001500752"/>
    </source>
</evidence>
<reference evidence="2" key="1">
    <citation type="journal article" date="2019" name="Int. J. Syst. Evol. Microbiol.">
        <title>The Global Catalogue of Microorganisms (GCM) 10K type strain sequencing project: providing services to taxonomists for standard genome sequencing and annotation.</title>
        <authorList>
            <consortium name="The Broad Institute Genomics Platform"/>
            <consortium name="The Broad Institute Genome Sequencing Center for Infectious Disease"/>
            <person name="Wu L."/>
            <person name="Ma J."/>
        </authorList>
    </citation>
    <scope>NUCLEOTIDE SEQUENCE [LARGE SCALE GENOMIC DNA]</scope>
    <source>
        <strain evidence="2">JCM 30742</strain>
    </source>
</reference>
<dbReference type="InterPro" id="IPR011335">
    <property type="entry name" value="Restrct_endonuc-II-like"/>
</dbReference>